<dbReference type="EMBL" id="NZBD01000015">
    <property type="protein sequence ID" value="MAG18262.1"/>
    <property type="molecule type" value="Genomic_DNA"/>
</dbReference>
<reference evidence="2" key="1">
    <citation type="submission" date="2017-09" db="EMBL/GenBank/DDBJ databases">
        <title>The Reconstruction of 2,631 Draft Metagenome-Assembled Genomes from the Global Oceans.</title>
        <authorList>
            <person name="Tully B.J."/>
            <person name="Graham E.D."/>
            <person name="Heidelberg J.F."/>
        </authorList>
    </citation>
    <scope>NUCLEOTIDE SEQUENCE [LARGE SCALE GENOMIC DNA]</scope>
</reference>
<name>A0A2D6LQ20_9ARCH</name>
<comment type="caution">
    <text evidence="1">The sequence shown here is derived from an EMBL/GenBank/DDBJ whole genome shotgun (WGS) entry which is preliminary data.</text>
</comment>
<gene>
    <name evidence="1" type="ORF">CL944_02190</name>
</gene>
<sequence length="122" mass="13450">MSLVTLTFGNKAANASPHVFISTPEERIIQKLNHSGTAKGEAIIKKACRFYSEENVYVVAEVTEGFLSNNMTAFYNGKTLDILDVESKYGHSAKKGMTVGLTLRGISEEELEKDSVLSFEKQ</sequence>
<dbReference type="Proteomes" id="UP000226712">
    <property type="component" value="Unassembled WGS sequence"/>
</dbReference>
<dbReference type="AlphaFoldDB" id="A0A2D6LQ20"/>
<organism evidence="1 2">
    <name type="scientific">Candidatus Iainarchaeum sp</name>
    <dbReference type="NCBI Taxonomy" id="3101447"/>
    <lineage>
        <taxon>Archaea</taxon>
        <taxon>Candidatus Iainarchaeota</taxon>
        <taxon>Candidatus Iainarchaeia</taxon>
        <taxon>Candidatus Iainarchaeales</taxon>
        <taxon>Candidatus Iainarchaeaceae</taxon>
        <taxon>Candidatus Iainarchaeum</taxon>
    </lineage>
</organism>
<protein>
    <submittedName>
        <fullName evidence="1">Uncharacterized protein</fullName>
    </submittedName>
</protein>
<evidence type="ECO:0000313" key="2">
    <source>
        <dbReference type="Proteomes" id="UP000226712"/>
    </source>
</evidence>
<evidence type="ECO:0000313" key="1">
    <source>
        <dbReference type="EMBL" id="MAG18262.1"/>
    </source>
</evidence>
<accession>A0A2D6LQ20</accession>
<proteinExistence type="predicted"/>